<evidence type="ECO:0000313" key="2">
    <source>
        <dbReference type="Proteomes" id="UP000293142"/>
    </source>
</evidence>
<gene>
    <name evidence="1" type="ORF">EYB31_27195</name>
</gene>
<protein>
    <submittedName>
        <fullName evidence="1">Uncharacterized protein</fullName>
    </submittedName>
</protein>
<dbReference type="RefSeq" id="WP_131016642.1">
    <property type="nucleotide sequence ID" value="NZ_SIRE01000022.1"/>
</dbReference>
<dbReference type="OrthoDB" id="2624196at2"/>
<sequence>MSQVKRVTLDNQTQEALWKLLHSESDVVADVYGTEVRLTVLHADSFHSDDISAEIEADPELKQMLLESEEDIKASRVYTTEEAIRYIREHHSK</sequence>
<keyword evidence="2" id="KW-1185">Reference proteome</keyword>
<dbReference type="EMBL" id="SIRE01000022">
    <property type="protein sequence ID" value="TBL72923.1"/>
    <property type="molecule type" value="Genomic_DNA"/>
</dbReference>
<dbReference type="Proteomes" id="UP000293142">
    <property type="component" value="Unassembled WGS sequence"/>
</dbReference>
<organism evidence="1 2">
    <name type="scientific">Paenibacillus thalictri</name>
    <dbReference type="NCBI Taxonomy" id="2527873"/>
    <lineage>
        <taxon>Bacteria</taxon>
        <taxon>Bacillati</taxon>
        <taxon>Bacillota</taxon>
        <taxon>Bacilli</taxon>
        <taxon>Bacillales</taxon>
        <taxon>Paenibacillaceae</taxon>
        <taxon>Paenibacillus</taxon>
    </lineage>
</organism>
<proteinExistence type="predicted"/>
<name>A0A4Q9DLH3_9BACL</name>
<reference evidence="1 2" key="1">
    <citation type="submission" date="2019-02" db="EMBL/GenBank/DDBJ databases">
        <title>Paenibacillus sp. nov., isolated from surface-sterilized tissue of Thalictrum simplex L.</title>
        <authorList>
            <person name="Tuo L."/>
        </authorList>
    </citation>
    <scope>NUCLEOTIDE SEQUENCE [LARGE SCALE GENOMIC DNA]</scope>
    <source>
        <strain evidence="1 2">N2SHLJ1</strain>
    </source>
</reference>
<comment type="caution">
    <text evidence="1">The sequence shown here is derived from an EMBL/GenBank/DDBJ whole genome shotgun (WGS) entry which is preliminary data.</text>
</comment>
<dbReference type="AlphaFoldDB" id="A0A4Q9DLH3"/>
<evidence type="ECO:0000313" key="1">
    <source>
        <dbReference type="EMBL" id="TBL72923.1"/>
    </source>
</evidence>
<accession>A0A4Q9DLH3</accession>